<evidence type="ECO:0000313" key="2">
    <source>
        <dbReference type="EMBL" id="KAK0599365.1"/>
    </source>
</evidence>
<dbReference type="AlphaFoldDB" id="A0AA39W0U2"/>
<gene>
    <name evidence="2" type="ORF">LWI29_004662</name>
</gene>
<proteinExistence type="predicted"/>
<evidence type="ECO:0008006" key="4">
    <source>
        <dbReference type="Google" id="ProtNLM"/>
    </source>
</evidence>
<keyword evidence="3" id="KW-1185">Reference proteome</keyword>
<feature type="region of interest" description="Disordered" evidence="1">
    <location>
        <begin position="1"/>
        <end position="51"/>
    </location>
</feature>
<protein>
    <recommendedName>
        <fullName evidence="4">Dehydrin</fullName>
    </recommendedName>
</protein>
<name>A0AA39W0U2_ACESA</name>
<evidence type="ECO:0000256" key="1">
    <source>
        <dbReference type="SAM" id="MobiDB-lite"/>
    </source>
</evidence>
<comment type="caution">
    <text evidence="2">The sequence shown here is derived from an EMBL/GenBank/DDBJ whole genome shotgun (WGS) entry which is preliminary data.</text>
</comment>
<sequence length="91" mass="9958">MAGIMDKIGGALHIGGGDKKKEEEHKGEQHHKPEQKHQAGPGEHKEGIFDKDMSTVTAAATATATRSPRRRSSLNNLYIGVWSYSESLVFN</sequence>
<feature type="compositionally biased region" description="Basic and acidic residues" evidence="1">
    <location>
        <begin position="16"/>
        <end position="51"/>
    </location>
</feature>
<evidence type="ECO:0000313" key="3">
    <source>
        <dbReference type="Proteomes" id="UP001168877"/>
    </source>
</evidence>
<dbReference type="Proteomes" id="UP001168877">
    <property type="component" value="Unassembled WGS sequence"/>
</dbReference>
<reference evidence="2" key="1">
    <citation type="journal article" date="2022" name="Plant J.">
        <title>Strategies of tolerance reflected in two North American maple genomes.</title>
        <authorList>
            <person name="McEvoy S.L."/>
            <person name="Sezen U.U."/>
            <person name="Trouern-Trend A."/>
            <person name="McMahon S.M."/>
            <person name="Schaberg P.G."/>
            <person name="Yang J."/>
            <person name="Wegrzyn J.L."/>
            <person name="Swenson N.G."/>
        </authorList>
    </citation>
    <scope>NUCLEOTIDE SEQUENCE</scope>
    <source>
        <strain evidence="2">NS2018</strain>
    </source>
</reference>
<organism evidence="2 3">
    <name type="scientific">Acer saccharum</name>
    <name type="common">Sugar maple</name>
    <dbReference type="NCBI Taxonomy" id="4024"/>
    <lineage>
        <taxon>Eukaryota</taxon>
        <taxon>Viridiplantae</taxon>
        <taxon>Streptophyta</taxon>
        <taxon>Embryophyta</taxon>
        <taxon>Tracheophyta</taxon>
        <taxon>Spermatophyta</taxon>
        <taxon>Magnoliopsida</taxon>
        <taxon>eudicotyledons</taxon>
        <taxon>Gunneridae</taxon>
        <taxon>Pentapetalae</taxon>
        <taxon>rosids</taxon>
        <taxon>malvids</taxon>
        <taxon>Sapindales</taxon>
        <taxon>Sapindaceae</taxon>
        <taxon>Hippocastanoideae</taxon>
        <taxon>Acereae</taxon>
        <taxon>Acer</taxon>
    </lineage>
</organism>
<accession>A0AA39W0U2</accession>
<reference evidence="2" key="2">
    <citation type="submission" date="2023-06" db="EMBL/GenBank/DDBJ databases">
        <authorList>
            <person name="Swenson N.G."/>
            <person name="Wegrzyn J.L."/>
            <person name="Mcevoy S.L."/>
        </authorList>
    </citation>
    <scope>NUCLEOTIDE SEQUENCE</scope>
    <source>
        <strain evidence="2">NS2018</strain>
        <tissue evidence="2">Leaf</tissue>
    </source>
</reference>
<dbReference type="EMBL" id="JAUESC010000003">
    <property type="protein sequence ID" value="KAK0599365.1"/>
    <property type="molecule type" value="Genomic_DNA"/>
</dbReference>